<dbReference type="Pfam" id="PF02213">
    <property type="entry name" value="GYF"/>
    <property type="match status" value="1"/>
</dbReference>
<dbReference type="GeneID" id="31007419"/>
<feature type="region of interest" description="Disordered" evidence="1">
    <location>
        <begin position="1"/>
        <end position="132"/>
    </location>
</feature>
<feature type="compositionally biased region" description="Acidic residues" evidence="1">
    <location>
        <begin position="106"/>
        <end position="130"/>
    </location>
</feature>
<dbReference type="PROSITE" id="PS50829">
    <property type="entry name" value="GYF"/>
    <property type="match status" value="1"/>
</dbReference>
<comment type="caution">
    <text evidence="3">The sequence shown here is derived from an EMBL/GenBank/DDBJ whole genome shotgun (WGS) entry which is preliminary data.</text>
</comment>
<feature type="compositionally biased region" description="Polar residues" evidence="1">
    <location>
        <begin position="398"/>
        <end position="412"/>
    </location>
</feature>
<dbReference type="SUPFAM" id="SSF55277">
    <property type="entry name" value="GYF domain"/>
    <property type="match status" value="1"/>
</dbReference>
<dbReference type="PANTHER" id="PTHR13138:SF3">
    <property type="entry name" value="CD2 ANTIGEN CYTOPLASMIC TAIL-BINDING PROTEIN 2"/>
    <property type="match status" value="1"/>
</dbReference>
<dbReference type="AlphaFoldDB" id="A0A225AGF4"/>
<feature type="compositionally biased region" description="Acidic residues" evidence="1">
    <location>
        <begin position="386"/>
        <end position="396"/>
    </location>
</feature>
<dbReference type="Proteomes" id="UP000214365">
    <property type="component" value="Unassembled WGS sequence"/>
</dbReference>
<name>A0A225AGF4_TALAT</name>
<dbReference type="PANTHER" id="PTHR13138">
    <property type="entry name" value="PROTEIN LIN1"/>
    <property type="match status" value="1"/>
</dbReference>
<protein>
    <recommendedName>
        <fullName evidence="2">GYF domain-containing protein</fullName>
    </recommendedName>
</protein>
<evidence type="ECO:0000256" key="1">
    <source>
        <dbReference type="SAM" id="MobiDB-lite"/>
    </source>
</evidence>
<feature type="compositionally biased region" description="Acidic residues" evidence="1">
    <location>
        <begin position="47"/>
        <end position="58"/>
    </location>
</feature>
<dbReference type="EMBL" id="LFMY01000012">
    <property type="protein sequence ID" value="OKL57194.1"/>
    <property type="molecule type" value="Genomic_DNA"/>
</dbReference>
<dbReference type="SMART" id="SM00444">
    <property type="entry name" value="GYF"/>
    <property type="match status" value="1"/>
</dbReference>
<sequence length="468" mass="52765">MSRSVRPKRAGEDYARTHQAAEDDFAGPASSKKPRFDLRNPSALAPDELEDDAVLDADEIGRRGQGVRRNAVNLDGYQSDSENEGFNARVDAKAKAKRRQQREQDAGGDDDEDMFAEEGEDEVADEMGEEEAYRKNKKNVRFLKDEDIEGQVNSSRGGRSVHVDLAGPLDARRAEEAESESESEVDEAERARVDEDLDEEVGAGGKKTHAPLIDAFNMRTEQEEGRFDDQGNYIRKAVDPDAIHDTWLDGVSKKDIRRAKEAADKRENERRERDRANDSILAADILRTLIKHLQRGETVLEALGRLGKGLRKKPKWQNKQKNKHKNNGAHAEDVEMTEENPEEAARKKAIDEITGAADLLLTRGQTEIYDQEREMLTRQFRRETGEDWIDPPDEAGEAQTQVPGQTSADQTTLWEYRWSDTRDGGEIHGPYDGAMMQSWNDAGYFGEGVEFRKLGGTDSDWVRVTIFS</sequence>
<organism evidence="3 4">
    <name type="scientific">Talaromyces atroroseus</name>
    <dbReference type="NCBI Taxonomy" id="1441469"/>
    <lineage>
        <taxon>Eukaryota</taxon>
        <taxon>Fungi</taxon>
        <taxon>Dikarya</taxon>
        <taxon>Ascomycota</taxon>
        <taxon>Pezizomycotina</taxon>
        <taxon>Eurotiomycetes</taxon>
        <taxon>Eurotiomycetidae</taxon>
        <taxon>Eurotiales</taxon>
        <taxon>Trichocomaceae</taxon>
        <taxon>Talaromyces</taxon>
        <taxon>Talaromyces sect. Trachyspermi</taxon>
    </lineage>
</organism>
<dbReference type="InterPro" id="IPR039905">
    <property type="entry name" value="CD2BP2/Lin1"/>
</dbReference>
<dbReference type="Gene3D" id="3.30.1490.40">
    <property type="match status" value="1"/>
</dbReference>
<feature type="compositionally biased region" description="Basic residues" evidence="1">
    <location>
        <begin position="311"/>
        <end position="327"/>
    </location>
</feature>
<feature type="compositionally biased region" description="Acidic residues" evidence="1">
    <location>
        <begin position="177"/>
        <end position="187"/>
    </location>
</feature>
<gene>
    <name evidence="3" type="ORF">UA08_07663</name>
</gene>
<reference evidence="3 4" key="1">
    <citation type="submission" date="2015-06" db="EMBL/GenBank/DDBJ databases">
        <title>Talaromyces atroroseus IBT 11181 draft genome.</title>
        <authorList>
            <person name="Rasmussen K.B."/>
            <person name="Rasmussen S."/>
            <person name="Petersen B."/>
            <person name="Sicheritz-Ponten T."/>
            <person name="Mortensen U.H."/>
            <person name="Thrane U."/>
        </authorList>
    </citation>
    <scope>NUCLEOTIDE SEQUENCE [LARGE SCALE GENOMIC DNA]</scope>
    <source>
        <strain evidence="3 4">IBT 11181</strain>
    </source>
</reference>
<dbReference type="STRING" id="1441469.A0A225AGF4"/>
<evidence type="ECO:0000313" key="4">
    <source>
        <dbReference type="Proteomes" id="UP000214365"/>
    </source>
</evidence>
<dbReference type="RefSeq" id="XP_020117315.1">
    <property type="nucleotide sequence ID" value="XM_020262582.1"/>
</dbReference>
<evidence type="ECO:0000259" key="2">
    <source>
        <dbReference type="PROSITE" id="PS50829"/>
    </source>
</evidence>
<feature type="region of interest" description="Disordered" evidence="1">
    <location>
        <begin position="146"/>
        <end position="228"/>
    </location>
</feature>
<keyword evidence="4" id="KW-1185">Reference proteome</keyword>
<feature type="region of interest" description="Disordered" evidence="1">
    <location>
        <begin position="311"/>
        <end position="346"/>
    </location>
</feature>
<dbReference type="InterPro" id="IPR003169">
    <property type="entry name" value="GYF"/>
</dbReference>
<feature type="domain" description="GYF" evidence="2">
    <location>
        <begin position="411"/>
        <end position="468"/>
    </location>
</feature>
<dbReference type="InterPro" id="IPR035445">
    <property type="entry name" value="GYF-like_dom_sf"/>
</dbReference>
<accession>A0A225AGF4</accession>
<dbReference type="OrthoDB" id="331341at2759"/>
<evidence type="ECO:0000313" key="3">
    <source>
        <dbReference type="EMBL" id="OKL57194.1"/>
    </source>
</evidence>
<proteinExistence type="predicted"/>
<feature type="region of interest" description="Disordered" evidence="1">
    <location>
        <begin position="386"/>
        <end position="412"/>
    </location>
</feature>
<dbReference type="GO" id="GO:0005682">
    <property type="term" value="C:U5 snRNP"/>
    <property type="evidence" value="ECO:0007669"/>
    <property type="project" value="InterPro"/>
</dbReference>
<feature type="compositionally biased region" description="Basic and acidic residues" evidence="1">
    <location>
        <begin position="9"/>
        <end position="21"/>
    </location>
</feature>